<evidence type="ECO:0000313" key="2">
    <source>
        <dbReference type="EMBL" id="KJR81364.1"/>
    </source>
</evidence>
<organism evidence="2 3">
    <name type="scientific">Sporothrix schenckii 1099-18</name>
    <dbReference type="NCBI Taxonomy" id="1397361"/>
    <lineage>
        <taxon>Eukaryota</taxon>
        <taxon>Fungi</taxon>
        <taxon>Dikarya</taxon>
        <taxon>Ascomycota</taxon>
        <taxon>Pezizomycotina</taxon>
        <taxon>Sordariomycetes</taxon>
        <taxon>Sordariomycetidae</taxon>
        <taxon>Ophiostomatales</taxon>
        <taxon>Ophiostomataceae</taxon>
        <taxon>Sporothrix</taxon>
    </lineage>
</organism>
<sequence length="74" mass="8025">MVGSNKSGWKTNTGEKAKTENTDVGDRKEAVRKQESARETPQCVLGKPCAEFVLGSFTEDYNGEASDLENISPS</sequence>
<feature type="compositionally biased region" description="Polar residues" evidence="1">
    <location>
        <begin position="1"/>
        <end position="12"/>
    </location>
</feature>
<feature type="region of interest" description="Disordered" evidence="1">
    <location>
        <begin position="1"/>
        <end position="42"/>
    </location>
</feature>
<evidence type="ECO:0000256" key="1">
    <source>
        <dbReference type="SAM" id="MobiDB-lite"/>
    </source>
</evidence>
<proteinExistence type="predicted"/>
<name>A0A0F2LWY1_SPOSC</name>
<reference evidence="2 3" key="1">
    <citation type="journal article" date="2014" name="BMC Genomics">
        <title>Comparative genomics of the major fungal agents of human and animal Sporotrichosis: Sporothrix schenckii and Sporothrix brasiliensis.</title>
        <authorList>
            <person name="Teixeira M.M."/>
            <person name="de Almeida L.G."/>
            <person name="Kubitschek-Barreira P."/>
            <person name="Alves F.L."/>
            <person name="Kioshima E.S."/>
            <person name="Abadio A.K."/>
            <person name="Fernandes L."/>
            <person name="Derengowski L.S."/>
            <person name="Ferreira K.S."/>
            <person name="Souza R.C."/>
            <person name="Ruiz J.C."/>
            <person name="de Andrade N.C."/>
            <person name="Paes H.C."/>
            <person name="Nicola A.M."/>
            <person name="Albuquerque P."/>
            <person name="Gerber A.L."/>
            <person name="Martins V.P."/>
            <person name="Peconick L.D."/>
            <person name="Neto A.V."/>
            <person name="Chaucanez C.B."/>
            <person name="Silva P.A."/>
            <person name="Cunha O.L."/>
            <person name="de Oliveira F.F."/>
            <person name="dos Santos T.C."/>
            <person name="Barros A.L."/>
            <person name="Soares M.A."/>
            <person name="de Oliveira L.M."/>
            <person name="Marini M.M."/>
            <person name="Villalobos-Duno H."/>
            <person name="Cunha M.M."/>
            <person name="de Hoog S."/>
            <person name="da Silveira J.F."/>
            <person name="Henrissat B."/>
            <person name="Nino-Vega G.A."/>
            <person name="Cisalpino P.S."/>
            <person name="Mora-Montes H.M."/>
            <person name="Almeida S.R."/>
            <person name="Stajich J.E."/>
            <person name="Lopes-Bezerra L.M."/>
            <person name="Vasconcelos A.T."/>
            <person name="Felipe M.S."/>
        </authorList>
    </citation>
    <scope>NUCLEOTIDE SEQUENCE [LARGE SCALE GENOMIC DNA]</scope>
    <source>
        <strain evidence="2 3">1099-18</strain>
    </source>
</reference>
<dbReference type="KEGG" id="ssck:SPSK_01331"/>
<dbReference type="AlphaFoldDB" id="A0A0F2LWY1"/>
<feature type="compositionally biased region" description="Basic and acidic residues" evidence="1">
    <location>
        <begin position="13"/>
        <end position="38"/>
    </location>
</feature>
<reference evidence="2 3" key="2">
    <citation type="journal article" date="2015" name="Eukaryot. Cell">
        <title>Asexual propagation of a virulent clone complex in a human and feline outbreak of sporotrichosis.</title>
        <authorList>
            <person name="Teixeira Mde M."/>
            <person name="Rodrigues A.M."/>
            <person name="Tsui C.K."/>
            <person name="de Almeida L.G."/>
            <person name="Van Diepeningen A.D."/>
            <person name="van den Ende B.G."/>
            <person name="Fernandes G.F."/>
            <person name="Kano R."/>
            <person name="Hamelin R.C."/>
            <person name="Lopes-Bezerra L.M."/>
            <person name="Vasconcelos A.T."/>
            <person name="de Hoog S."/>
            <person name="de Camargo Z.P."/>
            <person name="Felipe M.S."/>
        </authorList>
    </citation>
    <scope>NUCLEOTIDE SEQUENCE [LARGE SCALE GENOMIC DNA]</scope>
    <source>
        <strain evidence="2 3">1099-18</strain>
    </source>
</reference>
<evidence type="ECO:0000313" key="3">
    <source>
        <dbReference type="Proteomes" id="UP000033710"/>
    </source>
</evidence>
<protein>
    <submittedName>
        <fullName evidence="2">Uncharacterized protein</fullName>
    </submittedName>
</protein>
<accession>A0A0F2LWY1</accession>
<comment type="caution">
    <text evidence="2">The sequence shown here is derived from an EMBL/GenBank/DDBJ whole genome shotgun (WGS) entry which is preliminary data.</text>
</comment>
<dbReference type="GeneID" id="27663535"/>
<dbReference type="RefSeq" id="XP_016584040.1">
    <property type="nucleotide sequence ID" value="XM_016728258.1"/>
</dbReference>
<dbReference type="EMBL" id="AXCR01000011">
    <property type="protein sequence ID" value="KJR81364.1"/>
    <property type="molecule type" value="Genomic_DNA"/>
</dbReference>
<dbReference type="Proteomes" id="UP000033710">
    <property type="component" value="Unassembled WGS sequence"/>
</dbReference>
<gene>
    <name evidence="2" type="ORF">SPSK_01331</name>
</gene>
<dbReference type="VEuPathDB" id="FungiDB:SPSK_01331"/>